<proteinExistence type="predicted"/>
<dbReference type="GO" id="GO:0009279">
    <property type="term" value="C:cell outer membrane"/>
    <property type="evidence" value="ECO:0007669"/>
    <property type="project" value="TreeGrafter"/>
</dbReference>
<dbReference type="OrthoDB" id="8587at2"/>
<dbReference type="Gene3D" id="2.60.40.2610">
    <property type="entry name" value="Outer membrane usher protein FimD, plug domain"/>
    <property type="match status" value="1"/>
</dbReference>
<dbReference type="EMBL" id="QICN01000001">
    <property type="protein sequence ID" value="PXV71484.1"/>
    <property type="molecule type" value="Genomic_DNA"/>
</dbReference>
<protein>
    <submittedName>
        <fullName evidence="2">Outer membrane usher protein</fullName>
    </submittedName>
</protein>
<dbReference type="InterPro" id="IPR042186">
    <property type="entry name" value="FimD_plug_dom"/>
</dbReference>
<dbReference type="GO" id="GO:0015473">
    <property type="term" value="F:fimbrial usher porin activity"/>
    <property type="evidence" value="ECO:0007669"/>
    <property type="project" value="InterPro"/>
</dbReference>
<dbReference type="AlphaFoldDB" id="A0A318EKW1"/>
<evidence type="ECO:0000259" key="1">
    <source>
        <dbReference type="Pfam" id="PF13953"/>
    </source>
</evidence>
<dbReference type="PANTHER" id="PTHR30451">
    <property type="entry name" value="OUTER MEMBRANE USHER PROTEIN"/>
    <property type="match status" value="1"/>
</dbReference>
<feature type="domain" description="PapC-like C-terminal" evidence="1">
    <location>
        <begin position="662"/>
        <end position="722"/>
    </location>
</feature>
<reference evidence="2 3" key="1">
    <citation type="submission" date="2018-04" db="EMBL/GenBank/DDBJ databases">
        <title>Genomic Encyclopedia of Type Strains, Phase IV (KMG-IV): sequencing the most valuable type-strain genomes for metagenomic binning, comparative biology and taxonomic classification.</title>
        <authorList>
            <person name="Goeker M."/>
        </authorList>
    </citation>
    <scope>NUCLEOTIDE SEQUENCE [LARGE SCALE GENOMIC DNA]</scope>
    <source>
        <strain evidence="2 3">DSM 104150</strain>
    </source>
</reference>
<dbReference type="Gene3D" id="2.60.40.3110">
    <property type="match status" value="1"/>
</dbReference>
<name>A0A318EKW1_9GAMM</name>
<dbReference type="InterPro" id="IPR000015">
    <property type="entry name" value="Fimb_usher"/>
</dbReference>
<dbReference type="PANTHER" id="PTHR30451:SF5">
    <property type="entry name" value="SLR0019 PROTEIN"/>
    <property type="match status" value="1"/>
</dbReference>
<organism evidence="2 3">
    <name type="scientific">Sinimarinibacterium flocculans</name>
    <dbReference type="NCBI Taxonomy" id="985250"/>
    <lineage>
        <taxon>Bacteria</taxon>
        <taxon>Pseudomonadati</taxon>
        <taxon>Pseudomonadota</taxon>
        <taxon>Gammaproteobacteria</taxon>
        <taxon>Nevskiales</taxon>
        <taxon>Nevskiaceae</taxon>
        <taxon>Sinimarinibacterium</taxon>
    </lineage>
</organism>
<dbReference type="GO" id="GO:0009297">
    <property type="term" value="P:pilus assembly"/>
    <property type="evidence" value="ECO:0007669"/>
    <property type="project" value="InterPro"/>
</dbReference>
<dbReference type="RefSeq" id="WP_146216488.1">
    <property type="nucleotide sequence ID" value="NZ_CAKZQT010000007.1"/>
</dbReference>
<sequence>MSDAVQELYLDVVVNQVPTRRVVQVFADEDRRLYAWPSNLHALGIAVDDLPQDRYLGLDAVPGVDFRYDAARQQLHVDARVDRLDLQRRSIDTVGHRRWSADAQAGALLNYDLFAIHDRQGTVSAATALRVFGGTGIFESSGLSQLREQGDSEPYVRLDSNWTRYAPSGLWTLSVGDFVSGALPWTRATRLGGIQLRRDFSLQPGLITYPIPQFLGEAALPSTIELYVDGVRRYDGDVAPGPFELTAPPAVSGTGQARLVITDTLGRSQVLSFDFYNASRLLQRGLSDYSVELGQVRRSYGIDSFDYRDGVAGSASLRHGLRDWLTLEAHAEGEDGLAVAGAGALVGLGHWGTLHGAGAYSSGDGDGSLSHLGYNRTAGGFVVDYALQRTHGDYRDLAAVDGRAPPRRAERALVGLGASAGGQWSLSYVRLDRVEDGRSRSLGLSYSVSPLPRLSLFASLNRDLDDDRALGFFAGLSVSLGHRISVGAAAERRDGHERYSAYASRPVPTDGGGGWALRSERADTGNTHQIEAGYRADRVQWRGGLRRDGDRDSVFAGAGGAVVLMERSVFLARSVDDGFALVSTGGVADVPVLLENRQIGRTDAHGHYLLTGLNAWQPNRIAIDPLHLPPQIRFDHEQLSAVPAARAGTVARFGLERTRAALLVLHQADGSAVPLGSRVHHGETATAVVGYDGQVYLEELQAHNRVDVVRADGSVCTVRFDYADDLHDLPVIGPLRCDD</sequence>
<dbReference type="Pfam" id="PF00577">
    <property type="entry name" value="Usher"/>
    <property type="match status" value="2"/>
</dbReference>
<keyword evidence="3" id="KW-1185">Reference proteome</keyword>
<dbReference type="Gene3D" id="2.60.40.2070">
    <property type="match status" value="1"/>
</dbReference>
<dbReference type="Pfam" id="PF13953">
    <property type="entry name" value="PapC_C"/>
    <property type="match status" value="1"/>
</dbReference>
<dbReference type="InterPro" id="IPR025949">
    <property type="entry name" value="PapC-like_C"/>
</dbReference>
<evidence type="ECO:0000313" key="3">
    <source>
        <dbReference type="Proteomes" id="UP000248330"/>
    </source>
</evidence>
<dbReference type="InterPro" id="IPR043142">
    <property type="entry name" value="PapC-like_C_sf"/>
</dbReference>
<accession>A0A318EKW1</accession>
<dbReference type="Proteomes" id="UP000248330">
    <property type="component" value="Unassembled WGS sequence"/>
</dbReference>
<gene>
    <name evidence="2" type="ORF">C8D93_101535</name>
</gene>
<evidence type="ECO:0000313" key="2">
    <source>
        <dbReference type="EMBL" id="PXV71484.1"/>
    </source>
</evidence>
<comment type="caution">
    <text evidence="2">The sequence shown here is derived from an EMBL/GenBank/DDBJ whole genome shotgun (WGS) entry which is preliminary data.</text>
</comment>